<dbReference type="Proteomes" id="UP000616595">
    <property type="component" value="Unassembled WGS sequence"/>
</dbReference>
<reference evidence="2" key="1">
    <citation type="submission" date="2019-10" db="EMBL/GenBank/DDBJ databases">
        <authorList>
            <person name="Ross D.E."/>
            <person name="Gulliver D."/>
        </authorList>
    </citation>
    <scope>NUCLEOTIDE SEQUENCE</scope>
    <source>
        <strain evidence="2">DER-2019</strain>
    </source>
</reference>
<sequence>MYYAFDTWISRKYPQNPWAHYADDGVIHCRKEQEAFNLLEYLKKRMVECGLKIHPDKTKIVYCRSASSIQTCYTEYIII</sequence>
<accession>A0A923HS47</accession>
<reference evidence="2" key="2">
    <citation type="submission" date="2020-10" db="EMBL/GenBank/DDBJ databases">
        <title>Comparative genomics of the Acetobacterium genus.</title>
        <authorList>
            <person name="Marshall C."/>
            <person name="May H."/>
            <person name="Norman S."/>
        </authorList>
    </citation>
    <scope>NUCLEOTIDE SEQUENCE</scope>
    <source>
        <strain evidence="2">DER-2019</strain>
    </source>
</reference>
<evidence type="ECO:0000313" key="3">
    <source>
        <dbReference type="Proteomes" id="UP000616595"/>
    </source>
</evidence>
<proteinExistence type="predicted"/>
<dbReference type="Pfam" id="PF00078">
    <property type="entry name" value="RVT_1"/>
    <property type="match status" value="1"/>
</dbReference>
<feature type="domain" description="Reverse transcriptase" evidence="1">
    <location>
        <begin position="7"/>
        <end position="62"/>
    </location>
</feature>
<evidence type="ECO:0000313" key="2">
    <source>
        <dbReference type="EMBL" id="MBC3886802.1"/>
    </source>
</evidence>
<gene>
    <name evidence="2" type="ORF">GH810_00530</name>
</gene>
<dbReference type="InterPro" id="IPR000477">
    <property type="entry name" value="RT_dom"/>
</dbReference>
<organism evidence="2 3">
    <name type="scientific">Acetobacterium paludosum</name>
    <dbReference type="NCBI Taxonomy" id="52693"/>
    <lineage>
        <taxon>Bacteria</taxon>
        <taxon>Bacillati</taxon>
        <taxon>Bacillota</taxon>
        <taxon>Clostridia</taxon>
        <taxon>Eubacteriales</taxon>
        <taxon>Eubacteriaceae</taxon>
        <taxon>Acetobacterium</taxon>
    </lineage>
</organism>
<keyword evidence="3" id="KW-1185">Reference proteome</keyword>
<dbReference type="InterPro" id="IPR043502">
    <property type="entry name" value="DNA/RNA_pol_sf"/>
</dbReference>
<dbReference type="AlphaFoldDB" id="A0A923HS47"/>
<dbReference type="EMBL" id="WJBD01000001">
    <property type="protein sequence ID" value="MBC3886802.1"/>
    <property type="molecule type" value="Genomic_DNA"/>
</dbReference>
<dbReference type="SUPFAM" id="SSF56672">
    <property type="entry name" value="DNA/RNA polymerases"/>
    <property type="match status" value="1"/>
</dbReference>
<name>A0A923HS47_9FIRM</name>
<dbReference type="OrthoDB" id="9788687at2"/>
<evidence type="ECO:0000259" key="1">
    <source>
        <dbReference type="Pfam" id="PF00078"/>
    </source>
</evidence>
<comment type="caution">
    <text evidence="2">The sequence shown here is derived from an EMBL/GenBank/DDBJ whole genome shotgun (WGS) entry which is preliminary data.</text>
</comment>
<protein>
    <recommendedName>
        <fullName evidence="1">Reverse transcriptase domain-containing protein</fullName>
    </recommendedName>
</protein>